<gene>
    <name evidence="3" type="ORF">PGTUg99_008764</name>
</gene>
<evidence type="ECO:0000313" key="4">
    <source>
        <dbReference type="Proteomes" id="UP000325313"/>
    </source>
</evidence>
<feature type="chain" id="PRO_5022671135" evidence="2">
    <location>
        <begin position="27"/>
        <end position="194"/>
    </location>
</feature>
<proteinExistence type="predicted"/>
<evidence type="ECO:0000256" key="2">
    <source>
        <dbReference type="SAM" id="SignalP"/>
    </source>
</evidence>
<evidence type="ECO:0000313" key="3">
    <source>
        <dbReference type="EMBL" id="KAA1111442.1"/>
    </source>
</evidence>
<comment type="caution">
    <text evidence="3">The sequence shown here is derived from an EMBL/GenBank/DDBJ whole genome shotgun (WGS) entry which is preliminary data.</text>
</comment>
<protein>
    <submittedName>
        <fullName evidence="3">Uncharacterized protein</fullName>
    </submittedName>
</protein>
<reference evidence="3 4" key="1">
    <citation type="submission" date="2019-05" db="EMBL/GenBank/DDBJ databases">
        <title>Emergence of the Ug99 lineage of the wheat stem rust pathogen through somatic hybridization.</title>
        <authorList>
            <person name="Li F."/>
            <person name="Upadhyaya N.M."/>
            <person name="Sperschneider J."/>
            <person name="Matny O."/>
            <person name="Nguyen-Phuc H."/>
            <person name="Mago R."/>
            <person name="Raley C."/>
            <person name="Miller M.E."/>
            <person name="Silverstein K.A.T."/>
            <person name="Henningsen E."/>
            <person name="Hirsch C.D."/>
            <person name="Visser B."/>
            <person name="Pretorius Z.A."/>
            <person name="Steffenson B.J."/>
            <person name="Schwessinger B."/>
            <person name="Dodds P.N."/>
            <person name="Figueroa M."/>
        </authorList>
    </citation>
    <scope>NUCLEOTIDE SEQUENCE [LARGE SCALE GENOMIC DNA]</scope>
    <source>
        <strain evidence="3 4">Ug99</strain>
    </source>
</reference>
<feature type="region of interest" description="Disordered" evidence="1">
    <location>
        <begin position="131"/>
        <end position="178"/>
    </location>
</feature>
<organism evidence="3 4">
    <name type="scientific">Puccinia graminis f. sp. tritici</name>
    <dbReference type="NCBI Taxonomy" id="56615"/>
    <lineage>
        <taxon>Eukaryota</taxon>
        <taxon>Fungi</taxon>
        <taxon>Dikarya</taxon>
        <taxon>Basidiomycota</taxon>
        <taxon>Pucciniomycotina</taxon>
        <taxon>Pucciniomycetes</taxon>
        <taxon>Pucciniales</taxon>
        <taxon>Pucciniaceae</taxon>
        <taxon>Puccinia</taxon>
    </lineage>
</organism>
<evidence type="ECO:0000256" key="1">
    <source>
        <dbReference type="SAM" id="MobiDB-lite"/>
    </source>
</evidence>
<dbReference type="EMBL" id="VDEP01000283">
    <property type="protein sequence ID" value="KAA1111442.1"/>
    <property type="molecule type" value="Genomic_DNA"/>
</dbReference>
<feature type="compositionally biased region" description="Polar residues" evidence="1">
    <location>
        <begin position="159"/>
        <end position="168"/>
    </location>
</feature>
<accession>A0A5B0QE96</accession>
<keyword evidence="2" id="KW-0732">Signal</keyword>
<name>A0A5B0QE96_PUCGR</name>
<sequence length="194" mass="21654">MSRRTWSKLPLARIAYLAISFSICNSNPIPGPPIEGSSEWVPGGHIHEGLQTRLEETFGFNPDSWHDWSMEPHNEFDWTGPSQLMPSQAQINRNIEIGTDSQFETGDLGGNYDLTNGNQPNLAVVHSMLEPGSSKEEQYCPNQNQNQDEELESSIAHMESSQPESITEQSHDTGPIYHQNNDARIFAAFNSGIL</sequence>
<feature type="signal peptide" evidence="2">
    <location>
        <begin position="1"/>
        <end position="26"/>
    </location>
</feature>
<dbReference type="Proteomes" id="UP000325313">
    <property type="component" value="Unassembled WGS sequence"/>
</dbReference>
<dbReference type="AlphaFoldDB" id="A0A5B0QE96"/>